<evidence type="ECO:0000259" key="1">
    <source>
        <dbReference type="Pfam" id="PF14111"/>
    </source>
</evidence>
<evidence type="ECO:0000313" key="2">
    <source>
        <dbReference type="EMBL" id="KAK3041322.1"/>
    </source>
</evidence>
<proteinExistence type="predicted"/>
<sequence>MDEFVRSKLENIALTEEEEEDVLLDGEIDEPAMQLPWSLVGKILTLKKKIWSWDKLLKILDVGPNLFRFRFSSEFYMSKAEDGGPWNFDDNLFLIKPWERGMTVTNTTFGWLDLRIQILGIAVWMS</sequence>
<dbReference type="Proteomes" id="UP001188597">
    <property type="component" value="Unassembled WGS sequence"/>
</dbReference>
<name>A0AA88X7G2_9ASTE</name>
<feature type="domain" description="DUF4283" evidence="1">
    <location>
        <begin position="48"/>
        <end position="104"/>
    </location>
</feature>
<protein>
    <recommendedName>
        <fullName evidence="1">DUF4283 domain-containing protein</fullName>
    </recommendedName>
</protein>
<dbReference type="EMBL" id="JAVXUP010000037">
    <property type="protein sequence ID" value="KAK3041322.1"/>
    <property type="molecule type" value="Genomic_DNA"/>
</dbReference>
<dbReference type="InterPro" id="IPR025558">
    <property type="entry name" value="DUF4283"/>
</dbReference>
<dbReference type="Pfam" id="PF14111">
    <property type="entry name" value="DUF4283"/>
    <property type="match status" value="1"/>
</dbReference>
<accession>A0AA88X7G2</accession>
<keyword evidence="3" id="KW-1185">Reference proteome</keyword>
<dbReference type="AlphaFoldDB" id="A0AA88X7G2"/>
<reference evidence="2" key="1">
    <citation type="submission" date="2022-12" db="EMBL/GenBank/DDBJ databases">
        <title>Draft genome assemblies for two species of Escallonia (Escalloniales).</title>
        <authorList>
            <person name="Chanderbali A."/>
            <person name="Dervinis C."/>
            <person name="Anghel I."/>
            <person name="Soltis D."/>
            <person name="Soltis P."/>
            <person name="Zapata F."/>
        </authorList>
    </citation>
    <scope>NUCLEOTIDE SEQUENCE</scope>
    <source>
        <strain evidence="2">UCBG64.0493</strain>
        <tissue evidence="2">Leaf</tissue>
    </source>
</reference>
<comment type="caution">
    <text evidence="2">The sequence shown here is derived from an EMBL/GenBank/DDBJ whole genome shotgun (WGS) entry which is preliminary data.</text>
</comment>
<evidence type="ECO:0000313" key="3">
    <source>
        <dbReference type="Proteomes" id="UP001188597"/>
    </source>
</evidence>
<organism evidence="2 3">
    <name type="scientific">Escallonia herrerae</name>
    <dbReference type="NCBI Taxonomy" id="1293975"/>
    <lineage>
        <taxon>Eukaryota</taxon>
        <taxon>Viridiplantae</taxon>
        <taxon>Streptophyta</taxon>
        <taxon>Embryophyta</taxon>
        <taxon>Tracheophyta</taxon>
        <taxon>Spermatophyta</taxon>
        <taxon>Magnoliopsida</taxon>
        <taxon>eudicotyledons</taxon>
        <taxon>Gunneridae</taxon>
        <taxon>Pentapetalae</taxon>
        <taxon>asterids</taxon>
        <taxon>campanulids</taxon>
        <taxon>Escalloniales</taxon>
        <taxon>Escalloniaceae</taxon>
        <taxon>Escallonia</taxon>
    </lineage>
</organism>
<gene>
    <name evidence="2" type="ORF">RJ639_001424</name>
</gene>